<evidence type="ECO:0000256" key="1">
    <source>
        <dbReference type="SAM" id="Phobius"/>
    </source>
</evidence>
<protein>
    <submittedName>
        <fullName evidence="2">Putative iron-regulated membrane protein</fullName>
    </submittedName>
</protein>
<keyword evidence="1" id="KW-0472">Membrane</keyword>
<comment type="caution">
    <text evidence="2">The sequence shown here is derived from an EMBL/GenBank/DDBJ whole genome shotgun (WGS) entry which is preliminary data.</text>
</comment>
<organism evidence="2 3">
    <name type="scientific">Arcticibacter svalbardensis MN12-7</name>
    <dbReference type="NCBI Taxonomy" id="1150600"/>
    <lineage>
        <taxon>Bacteria</taxon>
        <taxon>Pseudomonadati</taxon>
        <taxon>Bacteroidota</taxon>
        <taxon>Sphingobacteriia</taxon>
        <taxon>Sphingobacteriales</taxon>
        <taxon>Sphingobacteriaceae</taxon>
        <taxon>Arcticibacter</taxon>
    </lineage>
</organism>
<feature type="transmembrane region" description="Helical" evidence="1">
    <location>
        <begin position="455"/>
        <end position="477"/>
    </location>
</feature>
<gene>
    <name evidence="2" type="ORF">ADIARSV_1676</name>
</gene>
<feature type="transmembrane region" description="Helical" evidence="1">
    <location>
        <begin position="204"/>
        <end position="227"/>
    </location>
</feature>
<name>R9GU53_9SPHI</name>
<dbReference type="Proteomes" id="UP000014174">
    <property type="component" value="Unassembled WGS sequence"/>
</dbReference>
<proteinExistence type="predicted"/>
<dbReference type="AlphaFoldDB" id="R9GU53"/>
<feature type="transmembrane region" description="Helical" evidence="1">
    <location>
        <begin position="391"/>
        <end position="413"/>
    </location>
</feature>
<keyword evidence="3" id="KW-1185">Reference proteome</keyword>
<dbReference type="Pfam" id="PF03929">
    <property type="entry name" value="PepSY_TM"/>
    <property type="match status" value="1"/>
</dbReference>
<feature type="transmembrane region" description="Helical" evidence="1">
    <location>
        <begin position="489"/>
        <end position="510"/>
    </location>
</feature>
<feature type="transmembrane region" description="Helical" evidence="1">
    <location>
        <begin position="349"/>
        <end position="370"/>
    </location>
</feature>
<evidence type="ECO:0000313" key="2">
    <source>
        <dbReference type="EMBL" id="EOR95188.1"/>
    </source>
</evidence>
<keyword evidence="1" id="KW-1133">Transmembrane helix</keyword>
<keyword evidence="1" id="KW-0812">Transmembrane</keyword>
<accession>R9GU53</accession>
<feature type="transmembrane region" description="Helical" evidence="1">
    <location>
        <begin position="425"/>
        <end position="443"/>
    </location>
</feature>
<dbReference type="OrthoDB" id="6307929at2"/>
<reference evidence="2 3" key="1">
    <citation type="journal article" date="2013" name="Genome Announc.">
        <title>Draft Genome Sequence of Arcticibacter svalbardensis Strain MN12-7T, a Member of the Family Sphingobacteriaceae Isolated from an Arctic Soil Sample.</title>
        <authorList>
            <person name="Shivaji S."/>
            <person name="Ara S."/>
            <person name="Prasad S."/>
            <person name="Manasa B.P."/>
            <person name="Begum Z."/>
            <person name="Singh A."/>
            <person name="Kumar Pinnaka A."/>
        </authorList>
    </citation>
    <scope>NUCLEOTIDE SEQUENCE [LARGE SCALE GENOMIC DNA]</scope>
    <source>
        <strain evidence="2 3">MN12-7</strain>
    </source>
</reference>
<dbReference type="InterPro" id="IPR005625">
    <property type="entry name" value="PepSY-ass_TM"/>
</dbReference>
<dbReference type="PANTHER" id="PTHR34219">
    <property type="entry name" value="IRON-REGULATED INNER MEMBRANE PROTEIN-RELATED"/>
    <property type="match status" value="1"/>
</dbReference>
<sequence>MNKRNYNIFFHLHTVSGITISVFLFIIFFAGAFALIKGDIAVWEKGEPVTVNNPRNIDYDRAIRTIQQKGYTLAGRDVRILMPDERNEMLVVLSASKYEKASKQDKTGAYFYLNTVTFKITDYYAFYSFGELIYRFHFLTPIPFGLYIAGFVALFFLFAIVTGVIVHWDKIISNFYIFRPTSKLKTIWTDAHTALGMIGLPFQFVYALTSCFLCLSILVLIPANYLYHSNQAKLLEELRPMTKSSPLLHKSEKVTSFNTFIKQNSDRCKSFEPLQVYIKNYGDRSMKYQVDGALAPDKRLLGYGRLVYDVHSGQIISSVNPNNTNYLENVELAIRKLHFGDYGGYWLKFAYFVMAIITCFVIISGVLIWLEARNKKSIPEYKRRFNRRVSNIYLSICLTMYPITAISFIVSKLIPRDMDVMRQPILYSVFFVGWIVMALLFGLKKNNYFTNKYTLLIAAIVGLLIPIVNGLSSGNWIWKTLPHHQTSIFVIDTFWLIASVVTFFAFSLLAKRKEPKG</sequence>
<evidence type="ECO:0000313" key="3">
    <source>
        <dbReference type="Proteomes" id="UP000014174"/>
    </source>
</evidence>
<dbReference type="PATRIC" id="fig|1150600.3.peg.1649"/>
<dbReference type="EMBL" id="AQPN01000063">
    <property type="protein sequence ID" value="EOR95188.1"/>
    <property type="molecule type" value="Genomic_DNA"/>
</dbReference>
<dbReference type="STRING" id="1150600.ADIARSV_1676"/>
<dbReference type="RefSeq" id="WP_016194912.1">
    <property type="nucleotide sequence ID" value="NZ_AQPN01000063.1"/>
</dbReference>
<feature type="transmembrane region" description="Helical" evidence="1">
    <location>
        <begin position="12"/>
        <end position="36"/>
    </location>
</feature>
<feature type="transmembrane region" description="Helical" evidence="1">
    <location>
        <begin position="144"/>
        <end position="166"/>
    </location>
</feature>
<dbReference type="eggNOG" id="COG3182">
    <property type="taxonomic scope" value="Bacteria"/>
</dbReference>
<dbReference type="PANTHER" id="PTHR34219:SF3">
    <property type="entry name" value="BLL7967 PROTEIN"/>
    <property type="match status" value="1"/>
</dbReference>